<dbReference type="PANTHER" id="PTHR10359:SF18">
    <property type="entry name" value="ENDONUCLEASE III"/>
    <property type="match status" value="1"/>
</dbReference>
<dbReference type="PANTHER" id="PTHR10359">
    <property type="entry name" value="A/G-SPECIFIC ADENINE GLYCOSYLASE/ENDONUCLEASE III"/>
    <property type="match status" value="1"/>
</dbReference>
<reference evidence="14" key="2">
    <citation type="submission" date="2021-04" db="EMBL/GenBank/DDBJ databases">
        <authorList>
            <person name="Gilroy R."/>
        </authorList>
    </citation>
    <scope>NUCLEOTIDE SEQUENCE</scope>
    <source>
        <strain evidence="14">ChiW4-1371</strain>
    </source>
</reference>
<evidence type="ECO:0000259" key="13">
    <source>
        <dbReference type="SMART" id="SM00478"/>
    </source>
</evidence>
<sequence length="212" mass="23790">MGGKKDLAPFLDYLKELFPEARCELLYNNPFQLLVATILSAQCTDKQVNKVTPALFAAYPDAESMAEAPIEKIEELIHSTGFYKNKAKNIKSMAYALVKEHGGKVPDNMESLVKLPGVGRKTANVVLGNAFKVPGMVVDTHVKRISNRYGLTKNSDPEKIEQDLMKIFPKERWTELSHQLVLFGRYFCTAKKPNCNECKIFAYCPSGNKLVK</sequence>
<evidence type="ECO:0000256" key="2">
    <source>
        <dbReference type="ARBA" id="ARBA00022485"/>
    </source>
</evidence>
<name>A0A9D2GTD2_9BACT</name>
<evidence type="ECO:0000256" key="9">
    <source>
        <dbReference type="ARBA" id="ARBA00023204"/>
    </source>
</evidence>
<dbReference type="InterPro" id="IPR023170">
    <property type="entry name" value="HhH_base_excis_C"/>
</dbReference>
<keyword evidence="14" id="KW-0255">Endonuclease</keyword>
<keyword evidence="3 12" id="KW-0479">Metal-binding</keyword>
<feature type="binding site" evidence="12">
    <location>
        <position position="188"/>
    </location>
    <ligand>
        <name>[4Fe-4S] cluster</name>
        <dbReference type="ChEBI" id="CHEBI:49883"/>
    </ligand>
</feature>
<dbReference type="EMBL" id="DXAQ01000057">
    <property type="protein sequence ID" value="HIZ89027.1"/>
    <property type="molecule type" value="Genomic_DNA"/>
</dbReference>
<dbReference type="InterPro" id="IPR000445">
    <property type="entry name" value="HhH_motif"/>
</dbReference>
<gene>
    <name evidence="12 14" type="primary">nth</name>
    <name evidence="14" type="ORF">H9804_03705</name>
</gene>
<dbReference type="HAMAP" id="MF_00942">
    <property type="entry name" value="Nth"/>
    <property type="match status" value="1"/>
</dbReference>
<evidence type="ECO:0000256" key="10">
    <source>
        <dbReference type="ARBA" id="ARBA00023239"/>
    </source>
</evidence>
<dbReference type="GO" id="GO:0019104">
    <property type="term" value="F:DNA N-glycosylase activity"/>
    <property type="evidence" value="ECO:0007669"/>
    <property type="project" value="UniProtKB-UniRule"/>
</dbReference>
<dbReference type="GO" id="GO:0051539">
    <property type="term" value="F:4 iron, 4 sulfur cluster binding"/>
    <property type="evidence" value="ECO:0007669"/>
    <property type="project" value="UniProtKB-UniRule"/>
</dbReference>
<evidence type="ECO:0000256" key="7">
    <source>
        <dbReference type="ARBA" id="ARBA00023014"/>
    </source>
</evidence>
<organism evidence="14 15">
    <name type="scientific">Candidatus Mucispirillum faecigallinarum</name>
    <dbReference type="NCBI Taxonomy" id="2838699"/>
    <lineage>
        <taxon>Bacteria</taxon>
        <taxon>Pseudomonadati</taxon>
        <taxon>Deferribacterota</taxon>
        <taxon>Deferribacteres</taxon>
        <taxon>Deferribacterales</taxon>
        <taxon>Mucispirillaceae</taxon>
        <taxon>Mucispirillum</taxon>
    </lineage>
</organism>
<evidence type="ECO:0000256" key="8">
    <source>
        <dbReference type="ARBA" id="ARBA00023125"/>
    </source>
</evidence>
<dbReference type="FunFam" id="1.10.340.30:FF:000001">
    <property type="entry name" value="Endonuclease III"/>
    <property type="match status" value="1"/>
</dbReference>
<evidence type="ECO:0000256" key="5">
    <source>
        <dbReference type="ARBA" id="ARBA00022801"/>
    </source>
</evidence>
<dbReference type="SMART" id="SM00478">
    <property type="entry name" value="ENDO3c"/>
    <property type="match status" value="1"/>
</dbReference>
<dbReference type="EC" id="4.2.99.18" evidence="12"/>
<dbReference type="Gene3D" id="1.10.1670.10">
    <property type="entry name" value="Helix-hairpin-Helix base-excision DNA repair enzymes (C-terminal)"/>
    <property type="match status" value="1"/>
</dbReference>
<evidence type="ECO:0000256" key="12">
    <source>
        <dbReference type="HAMAP-Rule" id="MF_00942"/>
    </source>
</evidence>
<dbReference type="InterPro" id="IPR003265">
    <property type="entry name" value="HhH-GPD_domain"/>
</dbReference>
<dbReference type="Gene3D" id="1.10.340.30">
    <property type="entry name" value="Hypothetical protein, domain 2"/>
    <property type="match status" value="1"/>
</dbReference>
<keyword evidence="10 12" id="KW-0456">Lyase</keyword>
<dbReference type="GO" id="GO:0006285">
    <property type="term" value="P:base-excision repair, AP site formation"/>
    <property type="evidence" value="ECO:0007669"/>
    <property type="project" value="TreeGrafter"/>
</dbReference>
<dbReference type="CDD" id="cd00056">
    <property type="entry name" value="ENDO3c"/>
    <property type="match status" value="1"/>
</dbReference>
<comment type="similarity">
    <text evidence="1 12">Belongs to the Nth/MutY family.</text>
</comment>
<keyword evidence="14" id="KW-0540">Nuclease</keyword>
<dbReference type="Pfam" id="PF00730">
    <property type="entry name" value="HhH-GPD"/>
    <property type="match status" value="1"/>
</dbReference>
<dbReference type="InterPro" id="IPR004036">
    <property type="entry name" value="Endonuclease-III-like_CS2"/>
</dbReference>
<evidence type="ECO:0000313" key="14">
    <source>
        <dbReference type="EMBL" id="HIZ89027.1"/>
    </source>
</evidence>
<keyword evidence="4 12" id="KW-0227">DNA damage</keyword>
<keyword evidence="6 12" id="KW-0408">Iron</keyword>
<evidence type="ECO:0000256" key="3">
    <source>
        <dbReference type="ARBA" id="ARBA00022723"/>
    </source>
</evidence>
<feature type="binding site" evidence="12">
    <location>
        <position position="204"/>
    </location>
    <ligand>
        <name>[4Fe-4S] cluster</name>
        <dbReference type="ChEBI" id="CHEBI:49883"/>
    </ligand>
</feature>
<dbReference type="PIRSF" id="PIRSF001435">
    <property type="entry name" value="Nth"/>
    <property type="match status" value="1"/>
</dbReference>
<feature type="binding site" evidence="12">
    <location>
        <position position="198"/>
    </location>
    <ligand>
        <name>[4Fe-4S] cluster</name>
        <dbReference type="ChEBI" id="CHEBI:49883"/>
    </ligand>
</feature>
<comment type="caution">
    <text evidence="14">The sequence shown here is derived from an EMBL/GenBank/DDBJ whole genome shotgun (WGS) entry which is preliminary data.</text>
</comment>
<dbReference type="Proteomes" id="UP000824176">
    <property type="component" value="Unassembled WGS sequence"/>
</dbReference>
<dbReference type="AlphaFoldDB" id="A0A9D2GTD2"/>
<keyword evidence="11 12" id="KW-0326">Glycosidase</keyword>
<evidence type="ECO:0000256" key="6">
    <source>
        <dbReference type="ARBA" id="ARBA00023004"/>
    </source>
</evidence>
<protein>
    <recommendedName>
        <fullName evidence="12">Endonuclease III</fullName>
        <ecNumber evidence="12">4.2.99.18</ecNumber>
    </recommendedName>
    <alternativeName>
        <fullName evidence="12">DNA-(apurinic or apyrimidinic site) lyase</fullName>
    </alternativeName>
</protein>
<dbReference type="PROSITE" id="PS01155">
    <property type="entry name" value="ENDONUCLEASE_III_2"/>
    <property type="match status" value="1"/>
</dbReference>
<dbReference type="NCBIfam" id="TIGR01083">
    <property type="entry name" value="nth"/>
    <property type="match status" value="1"/>
</dbReference>
<evidence type="ECO:0000256" key="4">
    <source>
        <dbReference type="ARBA" id="ARBA00022763"/>
    </source>
</evidence>
<keyword evidence="7 12" id="KW-0411">Iron-sulfur</keyword>
<reference evidence="14" key="1">
    <citation type="journal article" date="2021" name="PeerJ">
        <title>Extensive microbial diversity within the chicken gut microbiome revealed by metagenomics and culture.</title>
        <authorList>
            <person name="Gilroy R."/>
            <person name="Ravi A."/>
            <person name="Getino M."/>
            <person name="Pursley I."/>
            <person name="Horton D.L."/>
            <person name="Alikhan N.F."/>
            <person name="Baker D."/>
            <person name="Gharbi K."/>
            <person name="Hall N."/>
            <person name="Watson M."/>
            <person name="Adriaenssens E.M."/>
            <person name="Foster-Nyarko E."/>
            <person name="Jarju S."/>
            <person name="Secka A."/>
            <person name="Antonio M."/>
            <person name="Oren A."/>
            <person name="Chaudhuri R.R."/>
            <person name="La Ragione R."/>
            <person name="Hildebrand F."/>
            <person name="Pallen M.J."/>
        </authorList>
    </citation>
    <scope>NUCLEOTIDE SEQUENCE</scope>
    <source>
        <strain evidence="14">ChiW4-1371</strain>
    </source>
</reference>
<dbReference type="InterPro" id="IPR005759">
    <property type="entry name" value="Nth"/>
</dbReference>
<keyword evidence="9 12" id="KW-0234">DNA repair</keyword>
<comment type="cofactor">
    <cofactor evidence="12">
        <name>[4Fe-4S] cluster</name>
        <dbReference type="ChEBI" id="CHEBI:49883"/>
    </cofactor>
    <text evidence="12">Binds 1 [4Fe-4S] cluster.</text>
</comment>
<keyword evidence="5 12" id="KW-0378">Hydrolase</keyword>
<comment type="catalytic activity">
    <reaction evidence="12">
        <text>2'-deoxyribonucleotide-(2'-deoxyribose 5'-phosphate)-2'-deoxyribonucleotide-DNA = a 3'-end 2'-deoxyribonucleotide-(2,3-dehydro-2,3-deoxyribose 5'-phosphate)-DNA + a 5'-end 5'-phospho-2'-deoxyribonucleoside-DNA + H(+)</text>
        <dbReference type="Rhea" id="RHEA:66592"/>
        <dbReference type="Rhea" id="RHEA-COMP:13180"/>
        <dbReference type="Rhea" id="RHEA-COMP:16897"/>
        <dbReference type="Rhea" id="RHEA-COMP:17067"/>
        <dbReference type="ChEBI" id="CHEBI:15378"/>
        <dbReference type="ChEBI" id="CHEBI:136412"/>
        <dbReference type="ChEBI" id="CHEBI:157695"/>
        <dbReference type="ChEBI" id="CHEBI:167181"/>
        <dbReference type="EC" id="4.2.99.18"/>
    </reaction>
</comment>
<dbReference type="GO" id="GO:0140078">
    <property type="term" value="F:class I DNA-(apurinic or apyrimidinic site) endonuclease activity"/>
    <property type="evidence" value="ECO:0007669"/>
    <property type="project" value="UniProtKB-EC"/>
</dbReference>
<evidence type="ECO:0000313" key="15">
    <source>
        <dbReference type="Proteomes" id="UP000824176"/>
    </source>
</evidence>
<comment type="function">
    <text evidence="12">DNA repair enzyme that has both DNA N-glycosylase activity and AP-lyase activity. The DNA N-glycosylase activity releases various damaged pyrimidines from DNA by cleaving the N-glycosidic bond, leaving an AP (apurinic/apyrimidinic) site. The AP-lyase activity cleaves the phosphodiester bond 3' to the AP site by a beta-elimination, leaving a 3'-terminal unsaturated sugar and a product with a terminal 5'-phosphate.</text>
</comment>
<accession>A0A9D2GTD2</accession>
<feature type="binding site" evidence="12">
    <location>
        <position position="195"/>
    </location>
    <ligand>
        <name>[4Fe-4S] cluster</name>
        <dbReference type="ChEBI" id="CHEBI:49883"/>
    </ligand>
</feature>
<proteinExistence type="inferred from homology"/>
<keyword evidence="8 12" id="KW-0238">DNA-binding</keyword>
<dbReference type="GO" id="GO:0046872">
    <property type="term" value="F:metal ion binding"/>
    <property type="evidence" value="ECO:0007669"/>
    <property type="project" value="UniProtKB-KW"/>
</dbReference>
<dbReference type="Pfam" id="PF00633">
    <property type="entry name" value="HHH"/>
    <property type="match status" value="1"/>
</dbReference>
<feature type="domain" description="HhH-GPD" evidence="13">
    <location>
        <begin position="39"/>
        <end position="186"/>
    </location>
</feature>
<dbReference type="SUPFAM" id="SSF48150">
    <property type="entry name" value="DNA-glycosylase"/>
    <property type="match status" value="1"/>
</dbReference>
<keyword evidence="2 12" id="KW-0004">4Fe-4S</keyword>
<dbReference type="GO" id="GO:0003677">
    <property type="term" value="F:DNA binding"/>
    <property type="evidence" value="ECO:0007669"/>
    <property type="project" value="UniProtKB-UniRule"/>
</dbReference>
<evidence type="ECO:0000256" key="1">
    <source>
        <dbReference type="ARBA" id="ARBA00008343"/>
    </source>
</evidence>
<dbReference type="InterPro" id="IPR011257">
    <property type="entry name" value="DNA_glycosylase"/>
</dbReference>
<dbReference type="FunFam" id="1.10.1670.10:FF:000001">
    <property type="entry name" value="Endonuclease III"/>
    <property type="match status" value="1"/>
</dbReference>
<evidence type="ECO:0000256" key="11">
    <source>
        <dbReference type="ARBA" id="ARBA00023295"/>
    </source>
</evidence>